<organism evidence="2 3">
    <name type="scientific">Desulfosarcina alkanivorans</name>
    <dbReference type="NCBI Taxonomy" id="571177"/>
    <lineage>
        <taxon>Bacteria</taxon>
        <taxon>Pseudomonadati</taxon>
        <taxon>Thermodesulfobacteriota</taxon>
        <taxon>Desulfobacteria</taxon>
        <taxon>Desulfobacterales</taxon>
        <taxon>Desulfosarcinaceae</taxon>
        <taxon>Desulfosarcina</taxon>
    </lineage>
</organism>
<protein>
    <recommendedName>
        <fullName evidence="1">NFACT RNA-binding domain-containing protein</fullName>
    </recommendedName>
</protein>
<evidence type="ECO:0000259" key="1">
    <source>
        <dbReference type="Pfam" id="PF05670"/>
    </source>
</evidence>
<dbReference type="GO" id="GO:0072344">
    <property type="term" value="P:rescue of stalled ribosome"/>
    <property type="evidence" value="ECO:0007669"/>
    <property type="project" value="TreeGrafter"/>
</dbReference>
<dbReference type="InterPro" id="IPR008532">
    <property type="entry name" value="NFACT_RNA-bd"/>
</dbReference>
<dbReference type="GO" id="GO:0000049">
    <property type="term" value="F:tRNA binding"/>
    <property type="evidence" value="ECO:0007669"/>
    <property type="project" value="TreeGrafter"/>
</dbReference>
<proteinExistence type="predicted"/>
<sequence>MTDNPENRGHRPDPPRVWTYTLPGGHRVMAGKTDVDNDRLSLKVAGPNDWWFHVRGMPGSHVVLVTAGGQTPDRSTLNQAAAVAAYHSKARTGGIVAVSGTLARHVSKPRGAKPGTVQIRKERVFKVRPALPEPA</sequence>
<evidence type="ECO:0000313" key="2">
    <source>
        <dbReference type="EMBL" id="BBO68803.1"/>
    </source>
</evidence>
<dbReference type="EMBL" id="AP021874">
    <property type="protein sequence ID" value="BBO68803.1"/>
    <property type="molecule type" value="Genomic_DNA"/>
</dbReference>
<gene>
    <name evidence="2" type="ORF">DSCA_27330</name>
</gene>
<dbReference type="Proteomes" id="UP000427906">
    <property type="component" value="Chromosome"/>
</dbReference>
<dbReference type="PANTHER" id="PTHR15239">
    <property type="entry name" value="NUCLEAR EXPORT MEDIATOR FACTOR NEMF"/>
    <property type="match status" value="1"/>
</dbReference>
<dbReference type="InterPro" id="IPR051608">
    <property type="entry name" value="RQC_Subunit_NEMF"/>
</dbReference>
<dbReference type="AlphaFoldDB" id="A0A5K7YJX1"/>
<dbReference type="KEGG" id="dalk:DSCA_27330"/>
<feature type="domain" description="NFACT RNA-binding" evidence="1">
    <location>
        <begin position="23"/>
        <end position="120"/>
    </location>
</feature>
<dbReference type="PANTHER" id="PTHR15239:SF6">
    <property type="entry name" value="RIBOSOME QUALITY CONTROL COMPLEX SUBUNIT NEMF"/>
    <property type="match status" value="1"/>
</dbReference>
<dbReference type="RefSeq" id="WP_179955322.1">
    <property type="nucleotide sequence ID" value="NZ_AP021874.1"/>
</dbReference>
<name>A0A5K7YJX1_9BACT</name>
<reference evidence="2 3" key="1">
    <citation type="submission" date="2019-11" db="EMBL/GenBank/DDBJ databases">
        <title>Comparative genomics of hydrocarbon-degrading Desulfosarcina strains.</title>
        <authorList>
            <person name="Watanabe M."/>
            <person name="Kojima H."/>
            <person name="Fukui M."/>
        </authorList>
    </citation>
    <scope>NUCLEOTIDE SEQUENCE [LARGE SCALE GENOMIC DNA]</scope>
    <source>
        <strain evidence="2 3">PL12</strain>
    </source>
</reference>
<dbReference type="Pfam" id="PF05670">
    <property type="entry name" value="NFACT-R_1"/>
    <property type="match status" value="1"/>
</dbReference>
<dbReference type="GO" id="GO:0043023">
    <property type="term" value="F:ribosomal large subunit binding"/>
    <property type="evidence" value="ECO:0007669"/>
    <property type="project" value="TreeGrafter"/>
</dbReference>
<evidence type="ECO:0000313" key="3">
    <source>
        <dbReference type="Proteomes" id="UP000427906"/>
    </source>
</evidence>
<accession>A0A5K7YJX1</accession>
<dbReference type="GO" id="GO:1990112">
    <property type="term" value="C:RQC complex"/>
    <property type="evidence" value="ECO:0007669"/>
    <property type="project" value="TreeGrafter"/>
</dbReference>
<keyword evidence="3" id="KW-1185">Reference proteome</keyword>